<proteinExistence type="inferred from homology"/>
<dbReference type="OrthoDB" id="4074002at2759"/>
<dbReference type="AlphaFoldDB" id="A0A642VCC4"/>
<evidence type="ECO:0000256" key="3">
    <source>
        <dbReference type="ARBA" id="ARBA00019167"/>
    </source>
</evidence>
<sequence>MGDLIATADEHLQKVISGVEHVDAQLLNPIAARLNLDAGSLLANQESTICVLLPTVIQALQAPQEGEDYEPVINLLRAILSKQRFHDVIKYVPIEVFLEGLNSNISSLQHVCIEQVRNAKPADLVANTPLVDALLKLGLSDTAESNISYEALETLVELGTMGALVRRRLLTGQSLRCLQEVRHGNDAKLQSRVCDLVQGIYPHDQERLLPKEFICYEPAKIDHYDDLLFSLQLIGFYKNLFSSEHLPELVELTRDQVKAIINLYSQRDTNSDIRAFFLNHILEFLGTLSRKELQYFKQLDDEYNITEDYTETIYLNEDAPILFMSLLNPEYLVQKRPESIRNLPYKARTVRALKNLLKDQDAYNISVPTSDKLLSLPYLELMVILTSIASTPWGTNDLLENWPSVMDSLISNEDLKDKDVISFRREVFELLLDNNSQDTLGVWYDGIKKSYKQMLFGTAEYNPGVMIADESGDI</sequence>
<evidence type="ECO:0000313" key="12">
    <source>
        <dbReference type="Proteomes" id="UP000761534"/>
    </source>
</evidence>
<keyword evidence="6" id="KW-0143">Chaperone</keyword>
<comment type="caution">
    <text evidence="11">The sequence shown here is derived from an EMBL/GenBank/DDBJ whole genome shotgun (WGS) entry which is preliminary data.</text>
</comment>
<evidence type="ECO:0000256" key="8">
    <source>
        <dbReference type="ARBA" id="ARBA00024671"/>
    </source>
</evidence>
<dbReference type="Proteomes" id="UP000761534">
    <property type="component" value="Unassembled WGS sequence"/>
</dbReference>
<gene>
    <name evidence="11" type="ORF">TRICI_001881</name>
</gene>
<reference evidence="11" key="1">
    <citation type="journal article" date="2019" name="G3 (Bethesda)">
        <title>Genome Assemblies of Two Rare Opportunistic Yeast Pathogens: Diutina rugosa (syn. Candida rugosa) and Trichomonascus ciferrii (syn. Candida ciferrii).</title>
        <authorList>
            <person name="Mixao V."/>
            <person name="Saus E."/>
            <person name="Hansen A.P."/>
            <person name="Lass-Florl C."/>
            <person name="Gabaldon T."/>
        </authorList>
    </citation>
    <scope>NUCLEOTIDE SEQUENCE</scope>
    <source>
        <strain evidence="11">CBS 4856</strain>
    </source>
</reference>
<dbReference type="Pfam" id="PF18794">
    <property type="entry name" value="HSM3_C"/>
    <property type="match status" value="1"/>
</dbReference>
<dbReference type="EMBL" id="SWFS01000129">
    <property type="protein sequence ID" value="KAA8915964.1"/>
    <property type="molecule type" value="Genomic_DNA"/>
</dbReference>
<comment type="subcellular location">
    <subcellularLocation>
        <location evidence="1">Cytoplasm</location>
    </subcellularLocation>
</comment>
<evidence type="ECO:0000313" key="11">
    <source>
        <dbReference type="EMBL" id="KAA8915964.1"/>
    </source>
</evidence>
<feature type="domain" description="DNA mismatch repair protein HSM3 N-terminal" evidence="10">
    <location>
        <begin position="11"/>
        <end position="241"/>
    </location>
</feature>
<keyword evidence="4" id="KW-0963">Cytoplasm</keyword>
<dbReference type="VEuPathDB" id="FungiDB:TRICI_001881"/>
<accession>A0A642VCC4</accession>
<evidence type="ECO:0000256" key="2">
    <source>
        <dbReference type="ARBA" id="ARBA00006823"/>
    </source>
</evidence>
<dbReference type="InterPro" id="IPR040752">
    <property type="entry name" value="HSM3_C"/>
</dbReference>
<comment type="function">
    <text evidence="8">Involved in DNA mismatch repair in slow-growing cells. Acts as a chaperone during the assembly of the 26S proteasome, specifically of the base subcomplex of the 19S regulatory complex (RC).</text>
</comment>
<evidence type="ECO:0000256" key="7">
    <source>
        <dbReference type="ARBA" id="ARBA00023204"/>
    </source>
</evidence>
<protein>
    <recommendedName>
        <fullName evidence="3">DNA mismatch repair protein HSM3</fullName>
    </recommendedName>
</protein>
<feature type="domain" description="DNA mismatch repair protein HSM3 C-terminal" evidence="9">
    <location>
        <begin position="296"/>
        <end position="459"/>
    </location>
</feature>
<comment type="similarity">
    <text evidence="2">Belongs to the proteasome subunit S5B/HSM3 family.</text>
</comment>
<keyword evidence="12" id="KW-1185">Reference proteome</keyword>
<organism evidence="11 12">
    <name type="scientific">Trichomonascus ciferrii</name>
    <dbReference type="NCBI Taxonomy" id="44093"/>
    <lineage>
        <taxon>Eukaryota</taxon>
        <taxon>Fungi</taxon>
        <taxon>Dikarya</taxon>
        <taxon>Ascomycota</taxon>
        <taxon>Saccharomycotina</taxon>
        <taxon>Dipodascomycetes</taxon>
        <taxon>Dipodascales</taxon>
        <taxon>Trichomonascaceae</taxon>
        <taxon>Trichomonascus</taxon>
        <taxon>Trichomonascus ciferrii complex</taxon>
    </lineage>
</organism>
<dbReference type="GO" id="GO:0006281">
    <property type="term" value="P:DNA repair"/>
    <property type="evidence" value="ECO:0007669"/>
    <property type="project" value="UniProtKB-KW"/>
</dbReference>
<evidence type="ECO:0000259" key="10">
    <source>
        <dbReference type="Pfam" id="PF18795"/>
    </source>
</evidence>
<dbReference type="GO" id="GO:0005737">
    <property type="term" value="C:cytoplasm"/>
    <property type="evidence" value="ECO:0007669"/>
    <property type="project" value="UniProtKB-SubCell"/>
</dbReference>
<evidence type="ECO:0000256" key="1">
    <source>
        <dbReference type="ARBA" id="ARBA00004496"/>
    </source>
</evidence>
<evidence type="ECO:0000256" key="6">
    <source>
        <dbReference type="ARBA" id="ARBA00023186"/>
    </source>
</evidence>
<dbReference type="Gene3D" id="1.25.10.50">
    <property type="match status" value="1"/>
</dbReference>
<name>A0A642VCC4_9ASCO</name>
<evidence type="ECO:0000256" key="5">
    <source>
        <dbReference type="ARBA" id="ARBA00022763"/>
    </source>
</evidence>
<evidence type="ECO:0000256" key="4">
    <source>
        <dbReference type="ARBA" id="ARBA00022490"/>
    </source>
</evidence>
<dbReference type="Gene3D" id="1.25.40.580">
    <property type="match status" value="1"/>
</dbReference>
<dbReference type="InterPro" id="IPR041335">
    <property type="entry name" value="HSM3_N"/>
</dbReference>
<dbReference type="Pfam" id="PF18795">
    <property type="entry name" value="HSM3_N"/>
    <property type="match status" value="1"/>
</dbReference>
<keyword evidence="7" id="KW-0234">DNA repair</keyword>
<keyword evidence="5" id="KW-0227">DNA damage</keyword>
<evidence type="ECO:0000259" key="9">
    <source>
        <dbReference type="Pfam" id="PF18794"/>
    </source>
</evidence>